<dbReference type="AlphaFoldDB" id="A0ABD0UEV2"/>
<sequence length="555" mass="59731">MANYSSISSSCRLLSNLFFLLFIIFLFLFSSSQALLQKSTKPIFRRVILTDQNKSCNFINLESDKAKCEFLLSSDQCSPKGYINYLHLYYCFFSHQYHPIGLAVLLLWLIFLFYLLGSTAATYFCSSLEGLSRLLKLSPAIAGATLLSLGNGAPDVFSSIVSFEEGGSGGAACDFGLNSILGGALFVTTVVVGVVCVLVAPRKVAVEKIDFVRDACFLLLVLLSLTVILVAGKINVWVALAFPLLYLLYVLSVCITHLFGGIGNFKEKQTIFDADAEAASEELETPLLTTIKQNQENSTGRRLKLISVKYLRLLELALDLPRRITIPDISEDRWSKPFAVTSAAMSPVLLAVLSSSNQLLTGTFVGLFTGIAAFFTTEIQNPPTKFRLPWLTGGFLMSVTWTYVTAKELVSLLVSIGTVIGISPASLGLTVLAWGDSLGDLMAAAAMAKGGGDGGVQVAVSGCYAGPTFNVLVGLGVPIGMSAWMTWPAPAPALVEMDSSVFETVGFLAGGVMWALMILPRRGMRPDRVLGCGLLAIYLCFLTVRLGASFGHLPL</sequence>
<keyword evidence="2" id="KW-0813">Transport</keyword>
<keyword evidence="3" id="KW-0050">Antiport</keyword>
<evidence type="ECO:0000256" key="11">
    <source>
        <dbReference type="SAM" id="SignalP"/>
    </source>
</evidence>
<dbReference type="EMBL" id="JANQDX010000017">
    <property type="protein sequence ID" value="KAL0908811.1"/>
    <property type="molecule type" value="Genomic_DNA"/>
</dbReference>
<feature type="transmembrane region" description="Helical" evidence="10">
    <location>
        <begin position="137"/>
        <end position="160"/>
    </location>
</feature>
<keyword evidence="7 10" id="KW-0472">Membrane</keyword>
<feature type="transmembrane region" description="Helical" evidence="10">
    <location>
        <begin position="388"/>
        <end position="406"/>
    </location>
</feature>
<dbReference type="PANTHER" id="PTHR12266:SF36">
    <property type="entry name" value="OS10G0436900 PROTEIN"/>
    <property type="match status" value="1"/>
</dbReference>
<organism evidence="13 14">
    <name type="scientific">Dendrobium thyrsiflorum</name>
    <name type="common">Pinecone-like raceme dendrobium</name>
    <name type="synonym">Orchid</name>
    <dbReference type="NCBI Taxonomy" id="117978"/>
    <lineage>
        <taxon>Eukaryota</taxon>
        <taxon>Viridiplantae</taxon>
        <taxon>Streptophyta</taxon>
        <taxon>Embryophyta</taxon>
        <taxon>Tracheophyta</taxon>
        <taxon>Spermatophyta</taxon>
        <taxon>Magnoliopsida</taxon>
        <taxon>Liliopsida</taxon>
        <taxon>Asparagales</taxon>
        <taxon>Orchidaceae</taxon>
        <taxon>Epidendroideae</taxon>
        <taxon>Malaxideae</taxon>
        <taxon>Dendrobiinae</taxon>
        <taxon>Dendrobium</taxon>
    </lineage>
</organism>
<feature type="transmembrane region" description="Helical" evidence="10">
    <location>
        <begin position="180"/>
        <end position="199"/>
    </location>
</feature>
<dbReference type="Gene3D" id="1.20.1420.30">
    <property type="entry name" value="NCX, central ion-binding region"/>
    <property type="match status" value="2"/>
</dbReference>
<feature type="transmembrane region" description="Helical" evidence="10">
    <location>
        <begin position="359"/>
        <end position="376"/>
    </location>
</feature>
<dbReference type="InterPro" id="IPR044880">
    <property type="entry name" value="NCX_ion-bd_dom_sf"/>
</dbReference>
<evidence type="ECO:0000313" key="14">
    <source>
        <dbReference type="Proteomes" id="UP001552299"/>
    </source>
</evidence>
<feature type="transmembrane region" description="Helical" evidence="10">
    <location>
        <begin position="100"/>
        <end position="125"/>
    </location>
</feature>
<keyword evidence="8" id="KW-0739">Sodium transport</keyword>
<feature type="chain" id="PRO_5044833434" description="Sodium/calcium exchanger membrane region domain-containing protein" evidence="11">
    <location>
        <begin position="35"/>
        <end position="555"/>
    </location>
</feature>
<proteinExistence type="inferred from homology"/>
<dbReference type="Proteomes" id="UP001552299">
    <property type="component" value="Unassembled WGS sequence"/>
</dbReference>
<evidence type="ECO:0000256" key="5">
    <source>
        <dbReference type="ARBA" id="ARBA00022989"/>
    </source>
</evidence>
<keyword evidence="5 10" id="KW-1133">Transmembrane helix</keyword>
<feature type="transmembrane region" description="Helical" evidence="10">
    <location>
        <begin position="237"/>
        <end position="259"/>
    </location>
</feature>
<evidence type="ECO:0000256" key="1">
    <source>
        <dbReference type="ARBA" id="ARBA00004141"/>
    </source>
</evidence>
<dbReference type="GO" id="GO:0006814">
    <property type="term" value="P:sodium ion transport"/>
    <property type="evidence" value="ECO:0007669"/>
    <property type="project" value="UniProtKB-KW"/>
</dbReference>
<evidence type="ECO:0000256" key="7">
    <source>
        <dbReference type="ARBA" id="ARBA00023136"/>
    </source>
</evidence>
<evidence type="ECO:0000313" key="13">
    <source>
        <dbReference type="EMBL" id="KAL0908811.1"/>
    </source>
</evidence>
<protein>
    <recommendedName>
        <fullName evidence="12">Sodium/calcium exchanger membrane region domain-containing protein</fullName>
    </recommendedName>
</protein>
<feature type="domain" description="Sodium/calcium exchanger membrane region" evidence="12">
    <location>
        <begin position="106"/>
        <end position="252"/>
    </location>
</feature>
<keyword evidence="4 10" id="KW-0812">Transmembrane</keyword>
<feature type="transmembrane region" description="Helical" evidence="10">
    <location>
        <begin position="412"/>
        <end position="434"/>
    </location>
</feature>
<evidence type="ECO:0000259" key="12">
    <source>
        <dbReference type="Pfam" id="PF01699"/>
    </source>
</evidence>
<feature type="signal peptide" evidence="11">
    <location>
        <begin position="1"/>
        <end position="34"/>
    </location>
</feature>
<comment type="similarity">
    <text evidence="9">Belongs to the Ca(2+):cation antiporter (CaCA) (TC 2.A.19) family. Cation/calcium exchanger (CCX) subfamily.</text>
</comment>
<evidence type="ECO:0000256" key="10">
    <source>
        <dbReference type="SAM" id="Phobius"/>
    </source>
</evidence>
<accession>A0ABD0UEV2</accession>
<name>A0ABD0UEV2_DENTH</name>
<dbReference type="GO" id="GO:0015297">
    <property type="term" value="F:antiporter activity"/>
    <property type="evidence" value="ECO:0007669"/>
    <property type="project" value="UniProtKB-KW"/>
</dbReference>
<dbReference type="PANTHER" id="PTHR12266">
    <property type="entry name" value="NA+/CA2+ K+ INDEPENDENT EXCHANGER"/>
    <property type="match status" value="1"/>
</dbReference>
<reference evidence="13 14" key="1">
    <citation type="journal article" date="2024" name="Plant Biotechnol. J.">
        <title>Dendrobium thyrsiflorum genome and its molecular insights into genes involved in important horticultural traits.</title>
        <authorList>
            <person name="Chen B."/>
            <person name="Wang J.Y."/>
            <person name="Zheng P.J."/>
            <person name="Li K.L."/>
            <person name="Liang Y.M."/>
            <person name="Chen X.F."/>
            <person name="Zhang C."/>
            <person name="Zhao X."/>
            <person name="He X."/>
            <person name="Zhang G.Q."/>
            <person name="Liu Z.J."/>
            <person name="Xu Q."/>
        </authorList>
    </citation>
    <scope>NUCLEOTIDE SEQUENCE [LARGE SCALE GENOMIC DNA]</scope>
    <source>
        <strain evidence="13">GZMU011</strain>
    </source>
</reference>
<evidence type="ECO:0000256" key="8">
    <source>
        <dbReference type="ARBA" id="ARBA00023201"/>
    </source>
</evidence>
<evidence type="ECO:0000256" key="9">
    <source>
        <dbReference type="ARBA" id="ARBA00038187"/>
    </source>
</evidence>
<feature type="transmembrane region" description="Helical" evidence="10">
    <location>
        <begin position="529"/>
        <end position="548"/>
    </location>
</feature>
<evidence type="ECO:0000256" key="4">
    <source>
        <dbReference type="ARBA" id="ARBA00022692"/>
    </source>
</evidence>
<keyword evidence="14" id="KW-1185">Reference proteome</keyword>
<feature type="transmembrane region" description="Helical" evidence="10">
    <location>
        <begin position="211"/>
        <end position="231"/>
    </location>
</feature>
<feature type="domain" description="Sodium/calcium exchanger membrane region" evidence="12">
    <location>
        <begin position="391"/>
        <end position="546"/>
    </location>
</feature>
<dbReference type="GO" id="GO:0016020">
    <property type="term" value="C:membrane"/>
    <property type="evidence" value="ECO:0007669"/>
    <property type="project" value="UniProtKB-SubCell"/>
</dbReference>
<comment type="caution">
    <text evidence="13">The sequence shown here is derived from an EMBL/GenBank/DDBJ whole genome shotgun (WGS) entry which is preliminary data.</text>
</comment>
<keyword evidence="6" id="KW-0915">Sodium</keyword>
<dbReference type="InterPro" id="IPR051359">
    <property type="entry name" value="CaCA_antiporter"/>
</dbReference>
<keyword evidence="11" id="KW-0732">Signal</keyword>
<evidence type="ECO:0000256" key="2">
    <source>
        <dbReference type="ARBA" id="ARBA00022448"/>
    </source>
</evidence>
<gene>
    <name evidence="13" type="ORF">M5K25_023319</name>
</gene>
<evidence type="ECO:0000256" key="3">
    <source>
        <dbReference type="ARBA" id="ARBA00022449"/>
    </source>
</evidence>
<keyword evidence="8" id="KW-0406">Ion transport</keyword>
<evidence type="ECO:0000256" key="6">
    <source>
        <dbReference type="ARBA" id="ARBA00023053"/>
    </source>
</evidence>
<dbReference type="InterPro" id="IPR004837">
    <property type="entry name" value="NaCa_Exmemb"/>
</dbReference>
<dbReference type="Pfam" id="PF01699">
    <property type="entry name" value="Na_Ca_ex"/>
    <property type="match status" value="2"/>
</dbReference>
<comment type="subcellular location">
    <subcellularLocation>
        <location evidence="1">Membrane</location>
        <topology evidence="1">Multi-pass membrane protein</topology>
    </subcellularLocation>
</comment>